<proteinExistence type="predicted"/>
<name>A0AAW0ZFB9_9HYME</name>
<accession>A0AAW0ZFB9</accession>
<comment type="caution">
    <text evidence="1">The sequence shown here is derived from an EMBL/GenBank/DDBJ whole genome shotgun (WGS) entry which is preliminary data.</text>
</comment>
<reference evidence="1 2" key="1">
    <citation type="submission" date="2024-05" db="EMBL/GenBank/DDBJ databases">
        <title>The nuclear and mitochondrial genome assemblies of Tetragonisca angustula (Apidae: Meliponini), a tiny yet remarkable pollinator in the Neotropics.</title>
        <authorList>
            <person name="Ferrari R."/>
            <person name="Ricardo P.C."/>
            <person name="Dias F.C."/>
            <person name="Araujo N.S."/>
            <person name="Soares D.O."/>
            <person name="Zhou Q.-S."/>
            <person name="Zhu C.-D."/>
            <person name="Coutinho L."/>
            <person name="Airas M.C."/>
            <person name="Batista T.M."/>
        </authorList>
    </citation>
    <scope>NUCLEOTIDE SEQUENCE [LARGE SCALE GENOMIC DNA]</scope>
    <source>
        <strain evidence="1">ASF017062</strain>
        <tissue evidence="1">Abdomen</tissue>
    </source>
</reference>
<organism evidence="1 2">
    <name type="scientific">Tetragonisca angustula</name>
    <dbReference type="NCBI Taxonomy" id="166442"/>
    <lineage>
        <taxon>Eukaryota</taxon>
        <taxon>Metazoa</taxon>
        <taxon>Ecdysozoa</taxon>
        <taxon>Arthropoda</taxon>
        <taxon>Hexapoda</taxon>
        <taxon>Insecta</taxon>
        <taxon>Pterygota</taxon>
        <taxon>Neoptera</taxon>
        <taxon>Endopterygota</taxon>
        <taxon>Hymenoptera</taxon>
        <taxon>Apocrita</taxon>
        <taxon>Aculeata</taxon>
        <taxon>Apoidea</taxon>
        <taxon>Anthophila</taxon>
        <taxon>Apidae</taxon>
        <taxon>Tetragonisca</taxon>
    </lineage>
</organism>
<gene>
    <name evidence="1" type="ORF">QLX08_009609</name>
</gene>
<dbReference type="AlphaFoldDB" id="A0AAW0ZFB9"/>
<evidence type="ECO:0000313" key="2">
    <source>
        <dbReference type="Proteomes" id="UP001432146"/>
    </source>
</evidence>
<dbReference type="Proteomes" id="UP001432146">
    <property type="component" value="Unassembled WGS sequence"/>
</dbReference>
<dbReference type="EMBL" id="JAWNGG020000216">
    <property type="protein sequence ID" value="KAK9296355.1"/>
    <property type="molecule type" value="Genomic_DNA"/>
</dbReference>
<evidence type="ECO:0000313" key="1">
    <source>
        <dbReference type="EMBL" id="KAK9296355.1"/>
    </source>
</evidence>
<protein>
    <submittedName>
        <fullName evidence="1">Uncharacterized protein</fullName>
    </submittedName>
</protein>
<sequence>MNVHSEASSRLLEGVVNSGHFLEVFACLALFYEAHFPQRHSTTTAALLPSTLPSLFAGQFAIWASIELGQTSRIRIDLTILL</sequence>
<keyword evidence="2" id="KW-1185">Reference proteome</keyword>